<evidence type="ECO:0000256" key="1">
    <source>
        <dbReference type="ARBA" id="ARBA00004141"/>
    </source>
</evidence>
<comment type="subcellular location">
    <subcellularLocation>
        <location evidence="1">Membrane</location>
        <topology evidence="1">Multi-pass membrane protein</topology>
    </subcellularLocation>
</comment>
<keyword evidence="8" id="KW-1185">Reference proteome</keyword>
<dbReference type="Proteomes" id="UP000499080">
    <property type="component" value="Unassembled WGS sequence"/>
</dbReference>
<gene>
    <name evidence="7" type="primary">SLC17A5_24</name>
    <name evidence="7" type="ORF">AVEN_217585_1</name>
</gene>
<dbReference type="GO" id="GO:0022857">
    <property type="term" value="F:transmembrane transporter activity"/>
    <property type="evidence" value="ECO:0007669"/>
    <property type="project" value="InterPro"/>
</dbReference>
<evidence type="ECO:0000256" key="4">
    <source>
        <dbReference type="ARBA" id="ARBA00023136"/>
    </source>
</evidence>
<feature type="transmembrane region" description="Helical" evidence="5">
    <location>
        <begin position="55"/>
        <end position="73"/>
    </location>
</feature>
<keyword evidence="2 5" id="KW-0812">Transmembrane</keyword>
<dbReference type="AlphaFoldDB" id="A0A4Y2IL70"/>
<dbReference type="PANTHER" id="PTHR11662">
    <property type="entry name" value="SOLUTE CARRIER FAMILY 17"/>
    <property type="match status" value="1"/>
</dbReference>
<feature type="transmembrane region" description="Helical" evidence="5">
    <location>
        <begin position="489"/>
        <end position="507"/>
    </location>
</feature>
<dbReference type="InterPro" id="IPR050382">
    <property type="entry name" value="MFS_Na/Anion_cotransporter"/>
</dbReference>
<dbReference type="GO" id="GO:0006820">
    <property type="term" value="P:monoatomic anion transport"/>
    <property type="evidence" value="ECO:0007669"/>
    <property type="project" value="TreeGrafter"/>
</dbReference>
<dbReference type="SUPFAM" id="SSF103473">
    <property type="entry name" value="MFS general substrate transporter"/>
    <property type="match status" value="1"/>
</dbReference>
<dbReference type="Gene3D" id="1.20.1250.20">
    <property type="entry name" value="MFS general substrate transporter like domains"/>
    <property type="match status" value="2"/>
</dbReference>
<evidence type="ECO:0000313" key="8">
    <source>
        <dbReference type="Proteomes" id="UP000499080"/>
    </source>
</evidence>
<comment type="caution">
    <text evidence="7">The sequence shown here is derived from an EMBL/GenBank/DDBJ whole genome shotgun (WGS) entry which is preliminary data.</text>
</comment>
<dbReference type="EMBL" id="BGPR01002748">
    <property type="protein sequence ID" value="GBM78364.1"/>
    <property type="molecule type" value="Genomic_DNA"/>
</dbReference>
<protein>
    <submittedName>
        <fullName evidence="7">Sialin</fullName>
    </submittedName>
</protein>
<organism evidence="7 8">
    <name type="scientific">Araneus ventricosus</name>
    <name type="common">Orbweaver spider</name>
    <name type="synonym">Epeira ventricosa</name>
    <dbReference type="NCBI Taxonomy" id="182803"/>
    <lineage>
        <taxon>Eukaryota</taxon>
        <taxon>Metazoa</taxon>
        <taxon>Ecdysozoa</taxon>
        <taxon>Arthropoda</taxon>
        <taxon>Chelicerata</taxon>
        <taxon>Arachnida</taxon>
        <taxon>Araneae</taxon>
        <taxon>Araneomorphae</taxon>
        <taxon>Entelegynae</taxon>
        <taxon>Araneoidea</taxon>
        <taxon>Araneidae</taxon>
        <taxon>Araneus</taxon>
    </lineage>
</organism>
<dbReference type="OrthoDB" id="6427820at2759"/>
<keyword evidence="4 5" id="KW-0472">Membrane</keyword>
<feature type="transmembrane region" description="Helical" evidence="5">
    <location>
        <begin position="222"/>
        <end position="242"/>
    </location>
</feature>
<feature type="transmembrane region" description="Helical" evidence="5">
    <location>
        <begin position="254"/>
        <end position="275"/>
    </location>
</feature>
<dbReference type="FunFam" id="1.20.1250.20:FF:000532">
    <property type="entry name" value="SLC (SoLute Carrier) homolog"/>
    <property type="match status" value="1"/>
</dbReference>
<evidence type="ECO:0000259" key="6">
    <source>
        <dbReference type="PROSITE" id="PS50850"/>
    </source>
</evidence>
<name>A0A4Y2IL70_ARAVE</name>
<accession>A0A4Y2IL70</accession>
<dbReference type="PROSITE" id="PS50850">
    <property type="entry name" value="MFS"/>
    <property type="match status" value="1"/>
</dbReference>
<dbReference type="GO" id="GO:0016020">
    <property type="term" value="C:membrane"/>
    <property type="evidence" value="ECO:0007669"/>
    <property type="project" value="UniProtKB-SubCell"/>
</dbReference>
<dbReference type="InterPro" id="IPR036259">
    <property type="entry name" value="MFS_trans_sf"/>
</dbReference>
<sequence length="560" mass="61665">MIGEDLQKFSESRVMRTIAIEKSRTQSFDESQDYLTEKKASTPNVVVPNNKKRLIPSRFVIVLLGFSSLLILMTQRLNLSMGMVAMVNQTALHESSKGLNKPSECSAMLMVHSNHSFQEHHQEGSLVWDPETQNHILSASALGILLTRTPGGRLSETLGGRQVLVFSLVIASLCNLFSPIATDWGPCVLLAIQFIKGLAQGLTIPAVSILMAKWFPTPEKGVLSSITMSGFPGGAVLCGPLIGTLCNCEFLGGWPLVFYLFGLMGIFLSFFVYLYGFNSPDDDCCISESEYKYIMSNIDSLDTDMKYKTPWIAIATSISTWAAVFGMFGQYWITYFYLSVQPNFLGNALHFSHMESGYVNSLPYIAQMLVTWASSFFSDYLVNKGYSSTDIVRKVCNTLSCVGLSCSLIGVTYSGCDKTQNTIYLVAGMIFAGFGYPASQIVPLDMTLNFAGTLMGFVTTLAGTTGFIIPLIVGTLTSTEQTLSQWNKVMYISSGIVFVSGIVFNLFGSAKLQEWDRVTLNKDLEGAENEVFDERPEEGCSTKPQEANISDTYYVVIDRL</sequence>
<dbReference type="InterPro" id="IPR011701">
    <property type="entry name" value="MFS"/>
</dbReference>
<keyword evidence="3 5" id="KW-1133">Transmembrane helix</keyword>
<proteinExistence type="predicted"/>
<evidence type="ECO:0000256" key="2">
    <source>
        <dbReference type="ARBA" id="ARBA00022692"/>
    </source>
</evidence>
<feature type="domain" description="Major facilitator superfamily (MFS) profile" evidence="6">
    <location>
        <begin position="53"/>
        <end position="513"/>
    </location>
</feature>
<feature type="transmembrane region" description="Helical" evidence="5">
    <location>
        <begin position="163"/>
        <end position="182"/>
    </location>
</feature>
<evidence type="ECO:0000256" key="3">
    <source>
        <dbReference type="ARBA" id="ARBA00022989"/>
    </source>
</evidence>
<dbReference type="InterPro" id="IPR020846">
    <property type="entry name" value="MFS_dom"/>
</dbReference>
<dbReference type="PANTHER" id="PTHR11662:SF399">
    <property type="entry name" value="FI19708P1-RELATED"/>
    <property type="match status" value="1"/>
</dbReference>
<evidence type="ECO:0000256" key="5">
    <source>
        <dbReference type="SAM" id="Phobius"/>
    </source>
</evidence>
<feature type="transmembrane region" description="Helical" evidence="5">
    <location>
        <begin position="311"/>
        <end position="333"/>
    </location>
</feature>
<feature type="transmembrane region" description="Helical" evidence="5">
    <location>
        <begin position="421"/>
        <end position="438"/>
    </location>
</feature>
<feature type="transmembrane region" description="Helical" evidence="5">
    <location>
        <begin position="450"/>
        <end position="477"/>
    </location>
</feature>
<evidence type="ECO:0000313" key="7">
    <source>
        <dbReference type="EMBL" id="GBM78364.1"/>
    </source>
</evidence>
<dbReference type="Pfam" id="PF07690">
    <property type="entry name" value="MFS_1"/>
    <property type="match status" value="1"/>
</dbReference>
<reference evidence="7 8" key="1">
    <citation type="journal article" date="2019" name="Sci. Rep.">
        <title>Orb-weaving spider Araneus ventricosus genome elucidates the spidroin gene catalogue.</title>
        <authorList>
            <person name="Kono N."/>
            <person name="Nakamura H."/>
            <person name="Ohtoshi R."/>
            <person name="Moran D.A.P."/>
            <person name="Shinohara A."/>
            <person name="Yoshida Y."/>
            <person name="Fujiwara M."/>
            <person name="Mori M."/>
            <person name="Tomita M."/>
            <person name="Arakawa K."/>
        </authorList>
    </citation>
    <scope>NUCLEOTIDE SEQUENCE [LARGE SCALE GENOMIC DNA]</scope>
</reference>